<dbReference type="SUPFAM" id="SSF53474">
    <property type="entry name" value="alpha/beta-Hydrolases"/>
    <property type="match status" value="1"/>
</dbReference>
<reference evidence="4" key="1">
    <citation type="journal article" date="2014" name="Nat. Genet.">
        <title>Genome of the human hookworm Necator americanus.</title>
        <authorList>
            <person name="Tang Y.T."/>
            <person name="Gao X."/>
            <person name="Rosa B.A."/>
            <person name="Abubucker S."/>
            <person name="Hallsworth-Pepin K."/>
            <person name="Martin J."/>
            <person name="Tyagi R."/>
            <person name="Heizer E."/>
            <person name="Zhang X."/>
            <person name="Bhonagiri-Palsikar V."/>
            <person name="Minx P."/>
            <person name="Warren W.C."/>
            <person name="Wang Q."/>
            <person name="Zhan B."/>
            <person name="Hotez P.J."/>
            <person name="Sternberg P.W."/>
            <person name="Dougall A."/>
            <person name="Gaze S.T."/>
            <person name="Mulvenna J."/>
            <person name="Sotillo J."/>
            <person name="Ranganathan S."/>
            <person name="Rabelo E.M."/>
            <person name="Wilson R.K."/>
            <person name="Felgner P.L."/>
            <person name="Bethony J."/>
            <person name="Hawdon J.M."/>
            <person name="Gasser R.B."/>
            <person name="Loukas A."/>
            <person name="Mitreva M."/>
        </authorList>
    </citation>
    <scope>NUCLEOTIDE SEQUENCE [LARGE SCALE GENOMIC DNA]</scope>
</reference>
<organism evidence="3 4">
    <name type="scientific">Necator americanus</name>
    <name type="common">Human hookworm</name>
    <dbReference type="NCBI Taxonomy" id="51031"/>
    <lineage>
        <taxon>Eukaryota</taxon>
        <taxon>Metazoa</taxon>
        <taxon>Ecdysozoa</taxon>
        <taxon>Nematoda</taxon>
        <taxon>Chromadorea</taxon>
        <taxon>Rhabditida</taxon>
        <taxon>Rhabditina</taxon>
        <taxon>Rhabditomorpha</taxon>
        <taxon>Strongyloidea</taxon>
        <taxon>Ancylostomatidae</taxon>
        <taxon>Bunostominae</taxon>
        <taxon>Necator</taxon>
    </lineage>
</organism>
<sequence>MLKLMFSVYGFLSTGDKILPGNVGLWDQIWALKWVKTNAEVFGGDPKNILVMGSGSGAACASILALSPRTEDSEMSKFVEAKR</sequence>
<protein>
    <recommendedName>
        <fullName evidence="2">Carboxylesterase type B domain-containing protein</fullName>
    </recommendedName>
</protein>
<dbReference type="AlphaFoldDB" id="W2SNQ1"/>
<dbReference type="OrthoDB" id="19653at2759"/>
<dbReference type="InterPro" id="IPR051093">
    <property type="entry name" value="Neuroligin/BSAL"/>
</dbReference>
<name>W2SNQ1_NECAM</name>
<dbReference type="PANTHER" id="PTHR43903">
    <property type="entry name" value="NEUROLIGIN"/>
    <property type="match status" value="1"/>
</dbReference>
<dbReference type="Proteomes" id="UP000053676">
    <property type="component" value="Unassembled WGS sequence"/>
</dbReference>
<evidence type="ECO:0000259" key="2">
    <source>
        <dbReference type="Pfam" id="PF00135"/>
    </source>
</evidence>
<proteinExistence type="inferred from homology"/>
<comment type="similarity">
    <text evidence="1">Belongs to the type-B carboxylesterase/lipase family.</text>
</comment>
<dbReference type="STRING" id="51031.W2SNQ1"/>
<evidence type="ECO:0000313" key="3">
    <source>
        <dbReference type="EMBL" id="ETN70501.1"/>
    </source>
</evidence>
<dbReference type="CTD" id="25354765"/>
<dbReference type="KEGG" id="nai:NECAME_14738"/>
<gene>
    <name evidence="3" type="ORF">NECAME_14738</name>
</gene>
<dbReference type="InterPro" id="IPR029058">
    <property type="entry name" value="AB_hydrolase_fold"/>
</dbReference>
<feature type="domain" description="Carboxylesterase type B" evidence="2">
    <location>
        <begin position="8"/>
        <end position="72"/>
    </location>
</feature>
<keyword evidence="4" id="KW-1185">Reference proteome</keyword>
<evidence type="ECO:0000313" key="4">
    <source>
        <dbReference type="Proteomes" id="UP000053676"/>
    </source>
</evidence>
<accession>W2SNQ1</accession>
<dbReference type="Gene3D" id="3.40.50.1820">
    <property type="entry name" value="alpha/beta hydrolase"/>
    <property type="match status" value="1"/>
</dbReference>
<dbReference type="GeneID" id="25354765"/>
<evidence type="ECO:0000256" key="1">
    <source>
        <dbReference type="ARBA" id="ARBA00005964"/>
    </source>
</evidence>
<dbReference type="InterPro" id="IPR002018">
    <property type="entry name" value="CarbesteraseB"/>
</dbReference>
<dbReference type="Pfam" id="PF00135">
    <property type="entry name" value="COesterase"/>
    <property type="match status" value="1"/>
</dbReference>
<dbReference type="EMBL" id="KI668944">
    <property type="protein sequence ID" value="ETN70501.1"/>
    <property type="molecule type" value="Genomic_DNA"/>
</dbReference>